<reference evidence="2 3" key="1">
    <citation type="journal article" date="2012" name="Genome Biol.">
        <title>Genome and low-iron response of an oceanic diatom adapted to chronic iron limitation.</title>
        <authorList>
            <person name="Lommer M."/>
            <person name="Specht M."/>
            <person name="Roy A.S."/>
            <person name="Kraemer L."/>
            <person name="Andreson R."/>
            <person name="Gutowska M.A."/>
            <person name="Wolf J."/>
            <person name="Bergner S.V."/>
            <person name="Schilhabel M.B."/>
            <person name="Klostermeier U.C."/>
            <person name="Beiko R.G."/>
            <person name="Rosenstiel P."/>
            <person name="Hippler M."/>
            <person name="Laroche J."/>
        </authorList>
    </citation>
    <scope>NUCLEOTIDE SEQUENCE [LARGE SCALE GENOMIC DNA]</scope>
    <source>
        <strain evidence="2 3">CCMP1005</strain>
    </source>
</reference>
<evidence type="ECO:0000256" key="1">
    <source>
        <dbReference type="SAM" id="MobiDB-lite"/>
    </source>
</evidence>
<feature type="compositionally biased region" description="Low complexity" evidence="1">
    <location>
        <begin position="150"/>
        <end position="167"/>
    </location>
</feature>
<evidence type="ECO:0000313" key="3">
    <source>
        <dbReference type="Proteomes" id="UP000266841"/>
    </source>
</evidence>
<name>K0RZ22_THAOC</name>
<dbReference type="EMBL" id="AGNL01040773">
    <property type="protein sequence ID" value="EJK51912.1"/>
    <property type="molecule type" value="Genomic_DNA"/>
</dbReference>
<comment type="caution">
    <text evidence="2">The sequence shown here is derived from an EMBL/GenBank/DDBJ whole genome shotgun (WGS) entry which is preliminary data.</text>
</comment>
<evidence type="ECO:0000313" key="2">
    <source>
        <dbReference type="EMBL" id="EJK51912.1"/>
    </source>
</evidence>
<gene>
    <name evidence="2" type="ORF">THAOC_28870</name>
</gene>
<accession>K0RZ22</accession>
<proteinExistence type="predicted"/>
<sequence>MSFLETVGISGRFSTRPPGAISGAKTVGPALLRRFTYDMYVVTITGVTLRLFTYNNMYVVTKTGVTWRRPARKAANFMPADSARQAENSAQVASDGCTSLFVAALFPRLCAVRGPASRSSRPRGPGLGQDTPFSATVTVTSLGFRQDAGLPPRLLPAPRATPTASTT</sequence>
<feature type="region of interest" description="Disordered" evidence="1">
    <location>
        <begin position="147"/>
        <end position="167"/>
    </location>
</feature>
<dbReference type="Proteomes" id="UP000266841">
    <property type="component" value="Unassembled WGS sequence"/>
</dbReference>
<dbReference type="AlphaFoldDB" id="K0RZ22"/>
<feature type="non-terminal residue" evidence="2">
    <location>
        <position position="167"/>
    </location>
</feature>
<keyword evidence="3" id="KW-1185">Reference proteome</keyword>
<protein>
    <submittedName>
        <fullName evidence="2">Uncharacterized protein</fullName>
    </submittedName>
</protein>
<organism evidence="2 3">
    <name type="scientific">Thalassiosira oceanica</name>
    <name type="common">Marine diatom</name>
    <dbReference type="NCBI Taxonomy" id="159749"/>
    <lineage>
        <taxon>Eukaryota</taxon>
        <taxon>Sar</taxon>
        <taxon>Stramenopiles</taxon>
        <taxon>Ochrophyta</taxon>
        <taxon>Bacillariophyta</taxon>
        <taxon>Coscinodiscophyceae</taxon>
        <taxon>Thalassiosirophycidae</taxon>
        <taxon>Thalassiosirales</taxon>
        <taxon>Thalassiosiraceae</taxon>
        <taxon>Thalassiosira</taxon>
    </lineage>
</organism>